<organism evidence="3 4">
    <name type="scientific">Stentor coeruleus</name>
    <dbReference type="NCBI Taxonomy" id="5963"/>
    <lineage>
        <taxon>Eukaryota</taxon>
        <taxon>Sar</taxon>
        <taxon>Alveolata</taxon>
        <taxon>Ciliophora</taxon>
        <taxon>Postciliodesmatophora</taxon>
        <taxon>Heterotrichea</taxon>
        <taxon>Heterotrichida</taxon>
        <taxon>Stentoridae</taxon>
        <taxon>Stentor</taxon>
    </lineage>
</organism>
<feature type="coiled-coil region" evidence="1">
    <location>
        <begin position="188"/>
        <end position="291"/>
    </location>
</feature>
<dbReference type="AlphaFoldDB" id="A0A1R2CUM3"/>
<feature type="coiled-coil region" evidence="1">
    <location>
        <begin position="1006"/>
        <end position="1047"/>
    </location>
</feature>
<sequence length="1115" mass="133167">MEQSFDSKRRLDISDYSNKESIQDSPKTMTSRDYEEKLEQMKQLYDQRIETITAFAHKFYEIAQSDDVLLTMQGNSVSEKFANHRLRELFEEVMLKECEITINNLQSEVSSQKLLVSKLEQEKIRLQGYIKTAEDNTKTQEIENKRLEREIYEHKNRIASMRTEFEDALKRRDREISSKYDDLKSSFYKDEQGKKDKAQQEIENLRFMLEKERNRNKTLEDESKKLKKQINDSRVYEEASKLYEQTKEEKSILQDKYERLEDSYEKLQKQAQNFEKQLKSILSAEQKASNEALSTIQQKYKSRSKMFKRKILDQKQTIESLDQQLKSYKQGIEDHKKNIEKKVIGNQEDLKRVKDEWERKCNEVVIEYQRKEAELQTKQQIQLVSLQNQYQKLLEDRVQEIHREMAQSRAKNREVEIRNALEEKIKDYVSRLEYEELVKEKEKLLKTCEKFTSQTAVFEKEFEKVVKERALLEKVLENEREKAREIEENNEEKKKRVQMEEKVQILNNSLSQFRSLIVEKENEIDELSKKNKELRASLASVSIDLENEQSKNITMKRDLLGLKSELELTENNKRELENQIIVIQSQLEIESRRKKAQNTEKYEEETAKHIETKTRLIQVEGKLTQITRENEEYEKKIKEMKENIKTNEIETSKLKKKIIEYDSEINIERISSSELQKKVDKLLKGNYLKIEVISKVKSKIQNIRNSLRGFKSFIVELIQEVKKDNSSSIQDLLFRFLDSNNYMRKQLEIRYQTINDEINEEWIKKIQSVEENVSKHANMSTLQHQEKLQSQEKFIDALKSSLQAVKKEQKSSLDEIDKYKKRISELQEKLNVMEKDNKNLENSLKKNSDAFDTLQEEIKKEVVKMQSNHENALEKLKKELDKKHSTEMQEFLEKYKNKDTQGEVFLREKLKEIEHLKEEEVYQIKKKYQELLDNAYNESQTEREKSSRMKQRLSQIEEEITMLKQDHIKITSELEERVNFLDKHSKMEIEVLNSQLQHVETKDTKFTQLEKDLSEKTDEIQTLRKEKDKIRNRLKELEEKIDTQTKNFYTQLSIKDKEIESLRSVVSRSYTDSLDRVKVARELDKETQELTRQVRKGVSARNPGYSYSSEISKPT</sequence>
<feature type="region of interest" description="Disordered" evidence="2">
    <location>
        <begin position="1088"/>
        <end position="1115"/>
    </location>
</feature>
<evidence type="ECO:0000256" key="1">
    <source>
        <dbReference type="SAM" id="Coils"/>
    </source>
</evidence>
<feature type="coiled-coil region" evidence="1">
    <location>
        <begin position="102"/>
        <end position="164"/>
    </location>
</feature>
<accession>A0A1R2CUM3</accession>
<keyword evidence="1" id="KW-0175">Coiled coil</keyword>
<evidence type="ECO:0000256" key="2">
    <source>
        <dbReference type="SAM" id="MobiDB-lite"/>
    </source>
</evidence>
<evidence type="ECO:0000313" key="4">
    <source>
        <dbReference type="Proteomes" id="UP000187209"/>
    </source>
</evidence>
<dbReference type="OrthoDB" id="303936at2759"/>
<name>A0A1R2CUM3_9CILI</name>
<feature type="region of interest" description="Disordered" evidence="2">
    <location>
        <begin position="1"/>
        <end position="33"/>
    </location>
</feature>
<feature type="coiled-coil region" evidence="1">
    <location>
        <begin position="802"/>
        <end position="886"/>
    </location>
</feature>
<proteinExistence type="predicted"/>
<keyword evidence="4" id="KW-1185">Reference proteome</keyword>
<dbReference type="Proteomes" id="UP000187209">
    <property type="component" value="Unassembled WGS sequence"/>
</dbReference>
<protein>
    <submittedName>
        <fullName evidence="3">Uncharacterized protein</fullName>
    </submittedName>
</protein>
<gene>
    <name evidence="3" type="ORF">SteCoe_4476</name>
</gene>
<dbReference type="EMBL" id="MPUH01000056">
    <property type="protein sequence ID" value="OMJ92726.1"/>
    <property type="molecule type" value="Genomic_DNA"/>
</dbReference>
<feature type="compositionally biased region" description="Polar residues" evidence="2">
    <location>
        <begin position="1105"/>
        <end position="1115"/>
    </location>
</feature>
<comment type="caution">
    <text evidence="3">The sequence shown here is derived from an EMBL/GenBank/DDBJ whole genome shotgun (WGS) entry which is preliminary data.</text>
</comment>
<feature type="coiled-coil region" evidence="1">
    <location>
        <begin position="318"/>
        <end position="657"/>
    </location>
</feature>
<feature type="compositionally biased region" description="Basic and acidic residues" evidence="2">
    <location>
        <begin position="1"/>
        <end position="22"/>
    </location>
</feature>
<evidence type="ECO:0000313" key="3">
    <source>
        <dbReference type="EMBL" id="OMJ92726.1"/>
    </source>
</evidence>
<reference evidence="3 4" key="1">
    <citation type="submission" date="2016-11" db="EMBL/GenBank/DDBJ databases">
        <title>The macronuclear genome of Stentor coeruleus: a giant cell with tiny introns.</title>
        <authorList>
            <person name="Slabodnick M."/>
            <person name="Ruby J.G."/>
            <person name="Reiff S.B."/>
            <person name="Swart E.C."/>
            <person name="Gosai S."/>
            <person name="Prabakaran S."/>
            <person name="Witkowska E."/>
            <person name="Larue G.E."/>
            <person name="Fisher S."/>
            <person name="Freeman R.M."/>
            <person name="Gunawardena J."/>
            <person name="Chu W."/>
            <person name="Stover N.A."/>
            <person name="Gregory B.D."/>
            <person name="Nowacki M."/>
            <person name="Derisi J."/>
            <person name="Roy S.W."/>
            <person name="Marshall W.F."/>
            <person name="Sood P."/>
        </authorList>
    </citation>
    <scope>NUCLEOTIDE SEQUENCE [LARGE SCALE GENOMIC DNA]</scope>
    <source>
        <strain evidence="3">WM001</strain>
    </source>
</reference>
<feature type="coiled-coil region" evidence="1">
    <location>
        <begin position="925"/>
        <end position="966"/>
    </location>
</feature>